<feature type="signal peptide" evidence="1">
    <location>
        <begin position="1"/>
        <end position="28"/>
    </location>
</feature>
<dbReference type="Pfam" id="PF14334">
    <property type="entry name" value="DUF4390"/>
    <property type="match status" value="1"/>
</dbReference>
<dbReference type="InterPro" id="IPR025500">
    <property type="entry name" value="DUF4390"/>
</dbReference>
<dbReference type="Proteomes" id="UP000027644">
    <property type="component" value="Unassembled WGS sequence"/>
</dbReference>
<dbReference type="AlphaFoldDB" id="A0A074V750"/>
<keyword evidence="1" id="KW-0732">Signal</keyword>
<proteinExistence type="predicted"/>
<comment type="caution">
    <text evidence="2">The sequence shown here is derived from an EMBL/GenBank/DDBJ whole genome shotgun (WGS) entry which is preliminary data.</text>
</comment>
<gene>
    <name evidence="2" type="ORF">SASC598J21_012230</name>
</gene>
<accession>A0A074V750</accession>
<evidence type="ECO:0000313" key="2">
    <source>
        <dbReference type="EMBL" id="KEQ01006.1"/>
    </source>
</evidence>
<protein>
    <recommendedName>
        <fullName evidence="4">Proline rich signal peptide protein</fullName>
    </recommendedName>
</protein>
<evidence type="ECO:0000313" key="3">
    <source>
        <dbReference type="Proteomes" id="UP000027644"/>
    </source>
</evidence>
<evidence type="ECO:0008006" key="4">
    <source>
        <dbReference type="Google" id="ProtNLM"/>
    </source>
</evidence>
<organism evidence="2 3">
    <name type="scientific">Snodgrassella alvi SCGC AB-598-J21</name>
    <dbReference type="NCBI Taxonomy" id="1385367"/>
    <lineage>
        <taxon>Bacteria</taxon>
        <taxon>Pseudomonadati</taxon>
        <taxon>Pseudomonadota</taxon>
        <taxon>Betaproteobacteria</taxon>
        <taxon>Neisseriales</taxon>
        <taxon>Neisseriaceae</taxon>
        <taxon>Snodgrassella</taxon>
    </lineage>
</organism>
<name>A0A074V750_9NEIS</name>
<sequence>MAFFTRLSIKSSLLFACLLCLSITAALAEGISTTRAQANITSNGQLSINTRFNTQLPDQLKQALTQGVPLNFDLNYQLTAPTLASYRNRINNLIGGDNLIQYKLAYHPLTNRYRVSMGSTFSTEYNSLDTALRAVGAVANWRVLSNGTLSGVSANEVRADVRLSLSISQLPKPFQINALTSHSWQLDSGWHRLVINAD</sequence>
<feature type="chain" id="PRO_5001701905" description="Proline rich signal peptide protein" evidence="1">
    <location>
        <begin position="29"/>
        <end position="198"/>
    </location>
</feature>
<reference evidence="2 3" key="1">
    <citation type="journal article" date="2014" name="PLoS Genet.">
        <title>Hidden diversity in honey bee gut symbionts detected by single-cell genomics.</title>
        <authorList>
            <person name="Engel P."/>
            <person name="Stepanauskas R."/>
            <person name="Moran N."/>
        </authorList>
    </citation>
    <scope>NUCLEOTIDE SEQUENCE [LARGE SCALE GENOMIC DNA]</scope>
    <source>
        <strain evidence="2 3">SCGC AB-598-J21</strain>
    </source>
</reference>
<evidence type="ECO:0000256" key="1">
    <source>
        <dbReference type="SAM" id="SignalP"/>
    </source>
</evidence>
<dbReference type="EMBL" id="AVQL01000439">
    <property type="protein sequence ID" value="KEQ01006.1"/>
    <property type="molecule type" value="Genomic_DNA"/>
</dbReference>